<evidence type="ECO:0000256" key="3">
    <source>
        <dbReference type="SAM" id="MobiDB-lite"/>
    </source>
</evidence>
<evidence type="ECO:0000313" key="6">
    <source>
        <dbReference type="Proteomes" id="UP001620626"/>
    </source>
</evidence>
<protein>
    <recommendedName>
        <fullName evidence="4">SH2 domain-containing protein</fullName>
    </recommendedName>
</protein>
<keyword evidence="1" id="KW-0727">SH2 domain</keyword>
<dbReference type="SMART" id="SM00252">
    <property type="entry name" value="SH2"/>
    <property type="match status" value="1"/>
</dbReference>
<feature type="region of interest" description="Disordered" evidence="3">
    <location>
        <begin position="166"/>
        <end position="229"/>
    </location>
</feature>
<dbReference type="AlphaFoldDB" id="A0ABD2MAJ5"/>
<proteinExistence type="predicted"/>
<dbReference type="PANTHER" id="PTHR14388:SF17">
    <property type="entry name" value="SH2 DOMAIN-CONTAINING PROTEIN"/>
    <property type="match status" value="1"/>
</dbReference>
<feature type="compositionally biased region" description="Polar residues" evidence="3">
    <location>
        <begin position="264"/>
        <end position="281"/>
    </location>
</feature>
<feature type="region of interest" description="Disordered" evidence="3">
    <location>
        <begin position="264"/>
        <end position="291"/>
    </location>
</feature>
<keyword evidence="6" id="KW-1185">Reference proteome</keyword>
<comment type="caution">
    <text evidence="5">The sequence shown here is derived from an EMBL/GenBank/DDBJ whole genome shotgun (WGS) entry which is preliminary data.</text>
</comment>
<dbReference type="InterPro" id="IPR000980">
    <property type="entry name" value="SH2"/>
</dbReference>
<evidence type="ECO:0000259" key="4">
    <source>
        <dbReference type="PROSITE" id="PS50001"/>
    </source>
</evidence>
<feature type="domain" description="SH2" evidence="4">
    <location>
        <begin position="471"/>
        <end position="564"/>
    </location>
</feature>
<dbReference type="Gene3D" id="3.30.505.10">
    <property type="entry name" value="SH2 domain"/>
    <property type="match status" value="1"/>
</dbReference>
<dbReference type="Pfam" id="PF00017">
    <property type="entry name" value="SH2"/>
    <property type="match status" value="1"/>
</dbReference>
<dbReference type="PROSITE" id="PS50001">
    <property type="entry name" value="SH2"/>
    <property type="match status" value="1"/>
</dbReference>
<dbReference type="EMBL" id="JBICBT010000101">
    <property type="protein sequence ID" value="KAL3123429.1"/>
    <property type="molecule type" value="Genomic_DNA"/>
</dbReference>
<evidence type="ECO:0000313" key="5">
    <source>
        <dbReference type="EMBL" id="KAL3123429.1"/>
    </source>
</evidence>
<feature type="compositionally biased region" description="Basic and acidic residues" evidence="3">
    <location>
        <begin position="188"/>
        <end position="197"/>
    </location>
</feature>
<accession>A0ABD2MAJ5</accession>
<evidence type="ECO:0000256" key="1">
    <source>
        <dbReference type="PROSITE-ProRule" id="PRU00191"/>
    </source>
</evidence>
<evidence type="ECO:0000256" key="2">
    <source>
        <dbReference type="SAM" id="Coils"/>
    </source>
</evidence>
<dbReference type="SUPFAM" id="SSF55550">
    <property type="entry name" value="SH2 domain"/>
    <property type="match status" value="1"/>
</dbReference>
<gene>
    <name evidence="5" type="ORF">niasHT_004601</name>
</gene>
<sequence>MSALQEILEKGYVDPELLEQLGEEQKQILFIKMREEQIRKWRLYEAEMEQREKDEGRKSGGKRRSQENDGKAGGVRRVQWLNGKDGDVWVWVMGEHPNDMSIEQILDKESEEKARRIAEKQIIQTLQKADNGTIQKLRLSDDLPNLLEREEAELKAELACMELNGTEKSSTTADEPKPNSHSPYDDLVENHRFDLHCESNGPSVQPTTSSAAGATNRPPTDGKIRQIASFPRLKQSPFLSNGREEQLEFYDNVNSFCPFESNGRSPNNLNYNVKNGQQTDGRPTPPPVPEKPAFLRRTVSNSMVMNNNNEVNNCSKIFGVGTANALPALEMFAFNSIRTYIPDSEVEKRQSQIFEQLREQRERLEREAEEEARREQTQWEEQQRRAREAEESIRRIAQKAREQHRKCLRTSDSLLPLFQRNGCQFGGTAQSMREALRALPRPPKPKSRQNIIQWFRSSELGQWAQKKPPLWFHGIISRLDSERLLAGKSSGAFLIRVTERIFGYTVSYRTEDGPIKNFLIERISEGYQFMGTNQLVHSSLVDLVAHHQKVPITAKGGELLREAVGQRTTDGQQADYAELFKGTHNDGHGNDTF</sequence>
<organism evidence="5 6">
    <name type="scientific">Heterodera trifolii</name>
    <dbReference type="NCBI Taxonomy" id="157864"/>
    <lineage>
        <taxon>Eukaryota</taxon>
        <taxon>Metazoa</taxon>
        <taxon>Ecdysozoa</taxon>
        <taxon>Nematoda</taxon>
        <taxon>Chromadorea</taxon>
        <taxon>Rhabditida</taxon>
        <taxon>Tylenchina</taxon>
        <taxon>Tylenchomorpha</taxon>
        <taxon>Tylenchoidea</taxon>
        <taxon>Heteroderidae</taxon>
        <taxon>Heteroderinae</taxon>
        <taxon>Heterodera</taxon>
    </lineage>
</organism>
<feature type="region of interest" description="Disordered" evidence="3">
    <location>
        <begin position="49"/>
        <end position="77"/>
    </location>
</feature>
<dbReference type="Proteomes" id="UP001620626">
    <property type="component" value="Unassembled WGS sequence"/>
</dbReference>
<dbReference type="PRINTS" id="PR00401">
    <property type="entry name" value="SH2DOMAIN"/>
</dbReference>
<reference evidence="5 6" key="1">
    <citation type="submission" date="2024-10" db="EMBL/GenBank/DDBJ databases">
        <authorList>
            <person name="Kim D."/>
        </authorList>
    </citation>
    <scope>NUCLEOTIDE SEQUENCE [LARGE SCALE GENOMIC DNA]</scope>
    <source>
        <strain evidence="5">BH-2024</strain>
    </source>
</reference>
<dbReference type="PANTHER" id="PTHR14388">
    <property type="entry name" value="T CELL-SPECIFIC ADAPTER PROTEIN TSAD"/>
    <property type="match status" value="1"/>
</dbReference>
<feature type="coiled-coil region" evidence="2">
    <location>
        <begin position="347"/>
        <end position="406"/>
    </location>
</feature>
<name>A0ABD2MAJ5_9BILA</name>
<feature type="compositionally biased region" description="Polar residues" evidence="3">
    <location>
        <begin position="200"/>
        <end position="213"/>
    </location>
</feature>
<dbReference type="InterPro" id="IPR036860">
    <property type="entry name" value="SH2_dom_sf"/>
</dbReference>
<feature type="compositionally biased region" description="Basic and acidic residues" evidence="3">
    <location>
        <begin position="49"/>
        <end position="70"/>
    </location>
</feature>
<keyword evidence="2" id="KW-0175">Coiled coil</keyword>